<feature type="transmembrane region" description="Helical" evidence="1">
    <location>
        <begin position="352"/>
        <end position="373"/>
    </location>
</feature>
<dbReference type="InterPro" id="IPR050697">
    <property type="entry name" value="Adenylyl/Guanylyl_Cyclase_3/4"/>
</dbReference>
<dbReference type="PROSITE" id="PS50125">
    <property type="entry name" value="GUANYLATE_CYCLASE_2"/>
    <property type="match status" value="1"/>
</dbReference>
<protein>
    <submittedName>
        <fullName evidence="4">Putative transmembrane sensor domain protein</fullName>
    </submittedName>
</protein>
<evidence type="ECO:0000313" key="5">
    <source>
        <dbReference type="Proteomes" id="UP000005090"/>
    </source>
</evidence>
<feature type="transmembrane region" description="Helical" evidence="1">
    <location>
        <begin position="380"/>
        <end position="398"/>
    </location>
</feature>
<dbReference type="Proteomes" id="UP000005090">
    <property type="component" value="Chromosome"/>
</dbReference>
<evidence type="ECO:0000256" key="1">
    <source>
        <dbReference type="SAM" id="Phobius"/>
    </source>
</evidence>
<dbReference type="STRING" id="686340.Metal_2737"/>
<keyword evidence="5" id="KW-1185">Reference proteome</keyword>
<reference evidence="4 5" key="1">
    <citation type="journal article" date="2013" name="Genome Announc.">
        <title>Genome Sequence of the Obligate Gammaproteobacterial Methanotroph Methylomicrobium album Strain BG8.</title>
        <authorList>
            <person name="Kits K.D."/>
            <person name="Kalyuzhnaya M.G."/>
            <person name="Klotz M.G."/>
            <person name="Jetten M.S."/>
            <person name="Op den Camp H.J."/>
            <person name="Vuilleumier S."/>
            <person name="Bringel F."/>
            <person name="Dispirito A.A."/>
            <person name="Murrell J.C."/>
            <person name="Bruce D."/>
            <person name="Cheng J.F."/>
            <person name="Copeland A."/>
            <person name="Goodwin L."/>
            <person name="Hauser L."/>
            <person name="Lajus A."/>
            <person name="Land M.L."/>
            <person name="Lapidus A."/>
            <person name="Lucas S."/>
            <person name="Medigue C."/>
            <person name="Pitluck S."/>
            <person name="Woyke T."/>
            <person name="Zeytun A."/>
            <person name="Stein L.Y."/>
        </authorList>
    </citation>
    <scope>NUCLEOTIDE SEQUENCE [LARGE SCALE GENOMIC DNA]</scope>
    <source>
        <strain evidence="4 5">BG8</strain>
    </source>
</reference>
<keyword evidence="1" id="KW-1133">Transmembrane helix</keyword>
<proteinExistence type="predicted"/>
<dbReference type="EMBL" id="CM001475">
    <property type="protein sequence ID" value="EIC30436.1"/>
    <property type="molecule type" value="Genomic_DNA"/>
</dbReference>
<dbReference type="GO" id="GO:0035556">
    <property type="term" value="P:intracellular signal transduction"/>
    <property type="evidence" value="ECO:0007669"/>
    <property type="project" value="InterPro"/>
</dbReference>
<dbReference type="SUPFAM" id="SSF55073">
    <property type="entry name" value="Nucleotide cyclase"/>
    <property type="match status" value="1"/>
</dbReference>
<keyword evidence="1" id="KW-0472">Membrane</keyword>
<dbReference type="GO" id="GO:0004016">
    <property type="term" value="F:adenylate cyclase activity"/>
    <property type="evidence" value="ECO:0007669"/>
    <property type="project" value="UniProtKB-ARBA"/>
</dbReference>
<feature type="domain" description="Guanylate cyclase" evidence="3">
    <location>
        <begin position="470"/>
        <end position="602"/>
    </location>
</feature>
<dbReference type="SMART" id="SM01080">
    <property type="entry name" value="CHASE2"/>
    <property type="match status" value="1"/>
</dbReference>
<dbReference type="Pfam" id="PF00211">
    <property type="entry name" value="Guanylate_cyc"/>
    <property type="match status" value="1"/>
</dbReference>
<keyword evidence="1 4" id="KW-0812">Transmembrane</keyword>
<dbReference type="Gene3D" id="3.30.70.1230">
    <property type="entry name" value="Nucleotide cyclase"/>
    <property type="match status" value="1"/>
</dbReference>
<sequence length="713" mass="77782">MAGTPINTRAGVWATLLTVSCAAALQAADPVPAQIVRNATFDQFQRLKPRDYQISPVKIIDIDDASLTRLGQWPWPRTRIAELIGLLKAAKPQAIAFDILFAEADRTSPQAMLKFWPVSESLRQTLAHLPDHDRVLADALKGSGVVLGFTAAGPNPADAHPLPIRARFIELGNPLATERLSYIDGILAPLPPLAAAAAGNGALNFTPDADGVIRKIPLLLNNRGQIVPTLVAETLRIAQRTQNITLVAESENSGGIGAIRIGKLVLPTTARGEIWLHYTPPEPMRYLPAWKVLTGRAPPADLQNAILLVGTSAQGLMDLRFSPLGHILPGIDIHAQALEQMLSGHYLLRPSWSGALELVIAIACSLGIGLFTLNTGPLRAFGLFLLALAALWTGAWQAYAAHRLLIDPMLPSAVILWTFMTAGICRHLYSERRQRWIKAAFARYISPNRVEHLLAHPEALELGGRRRTCSFVFSDLADFTGLMESMDPEAAVSALNRYLDEMIAIAFAHHGTLDRIVGDAVAIMFSAPIEQPDHQRRALHCALAMQRFAEHYRKALNAQNIAFGQTRFGVHTGEVIVGNFGGSTIFDYRALGDPVNTASRLEGANKYLGTTICVSEATWSGCRDIPARPIGCLRVKGKSIPLQVYEPLTDGRPPRAPRQDYEAAYRLLSSECPDALTAFQRLSAAYPDDALVAFHLRRLQANRSGDLIELNEK</sequence>
<feature type="chain" id="PRO_5003612273" evidence="2">
    <location>
        <begin position="28"/>
        <end position="713"/>
    </location>
</feature>
<dbReference type="RefSeq" id="WP_005373055.1">
    <property type="nucleotide sequence ID" value="NZ_CM001475.1"/>
</dbReference>
<dbReference type="InterPro" id="IPR007890">
    <property type="entry name" value="CHASE2"/>
</dbReference>
<evidence type="ECO:0000259" key="3">
    <source>
        <dbReference type="PROSITE" id="PS50125"/>
    </source>
</evidence>
<gene>
    <name evidence="4" type="ORF">Metal_2737</name>
</gene>
<dbReference type="CDD" id="cd07302">
    <property type="entry name" value="CHD"/>
    <property type="match status" value="1"/>
</dbReference>
<dbReference type="eggNOG" id="COG2114">
    <property type="taxonomic scope" value="Bacteria"/>
</dbReference>
<dbReference type="PANTHER" id="PTHR43081">
    <property type="entry name" value="ADENYLATE CYCLASE, TERMINAL-DIFFERENTIATION SPECIFIC-RELATED"/>
    <property type="match status" value="1"/>
</dbReference>
<feature type="signal peptide" evidence="2">
    <location>
        <begin position="1"/>
        <end position="27"/>
    </location>
</feature>
<dbReference type="InterPro" id="IPR001054">
    <property type="entry name" value="A/G_cyclase"/>
</dbReference>
<organism evidence="4 5">
    <name type="scientific">Methylomicrobium album BG8</name>
    <dbReference type="NCBI Taxonomy" id="686340"/>
    <lineage>
        <taxon>Bacteria</taxon>
        <taxon>Pseudomonadati</taxon>
        <taxon>Pseudomonadota</taxon>
        <taxon>Gammaproteobacteria</taxon>
        <taxon>Methylococcales</taxon>
        <taxon>Methylococcaceae</taxon>
        <taxon>Methylomicrobium</taxon>
    </lineage>
</organism>
<evidence type="ECO:0000313" key="4">
    <source>
        <dbReference type="EMBL" id="EIC30436.1"/>
    </source>
</evidence>
<dbReference type="SMART" id="SM00044">
    <property type="entry name" value="CYCc"/>
    <property type="match status" value="1"/>
</dbReference>
<evidence type="ECO:0000256" key="2">
    <source>
        <dbReference type="SAM" id="SignalP"/>
    </source>
</evidence>
<dbReference type="GO" id="GO:0006171">
    <property type="term" value="P:cAMP biosynthetic process"/>
    <property type="evidence" value="ECO:0007669"/>
    <property type="project" value="TreeGrafter"/>
</dbReference>
<dbReference type="PANTHER" id="PTHR43081:SF20">
    <property type="entry name" value="TWO-COMPONENT RESPONSE REGULATOR"/>
    <property type="match status" value="1"/>
</dbReference>
<dbReference type="Pfam" id="PF05226">
    <property type="entry name" value="CHASE2"/>
    <property type="match status" value="1"/>
</dbReference>
<feature type="transmembrane region" description="Helical" evidence="1">
    <location>
        <begin position="410"/>
        <end position="429"/>
    </location>
</feature>
<name>H8GKE5_METAL</name>
<accession>H8GKE5</accession>
<keyword evidence="2" id="KW-0732">Signal</keyword>
<dbReference type="AlphaFoldDB" id="H8GKE5"/>
<dbReference type="eggNOG" id="COG4252">
    <property type="taxonomic scope" value="Bacteria"/>
</dbReference>
<dbReference type="HOGENOM" id="CLU_000445_85_1_6"/>
<dbReference type="InterPro" id="IPR029787">
    <property type="entry name" value="Nucleotide_cyclase"/>
</dbReference>